<dbReference type="EMBL" id="LATX01002362">
    <property type="protein sequence ID" value="KTB30809.1"/>
    <property type="molecule type" value="Genomic_DNA"/>
</dbReference>
<gene>
    <name evidence="2" type="ORF">WG66_16584</name>
</gene>
<evidence type="ECO:0000256" key="1">
    <source>
        <dbReference type="SAM" id="MobiDB-lite"/>
    </source>
</evidence>
<feature type="region of interest" description="Disordered" evidence="1">
    <location>
        <begin position="570"/>
        <end position="590"/>
    </location>
</feature>
<dbReference type="AlphaFoldDB" id="A0A0W0F3C9"/>
<reference evidence="2 3" key="1">
    <citation type="submission" date="2015-12" db="EMBL/GenBank/DDBJ databases">
        <title>Draft genome sequence of Moniliophthora roreri, the causal agent of frosty pod rot of cacao.</title>
        <authorList>
            <person name="Aime M.C."/>
            <person name="Diaz-Valderrama J.R."/>
            <person name="Kijpornyongpan T."/>
            <person name="Phillips-Mora W."/>
        </authorList>
    </citation>
    <scope>NUCLEOTIDE SEQUENCE [LARGE SCALE GENOMIC DNA]</scope>
    <source>
        <strain evidence="2 3">MCA 2952</strain>
    </source>
</reference>
<sequence>MKLSNKLAGSSRTSQQSTGILPLEFHQIWGQGPVFQWYNDISHNEASSKIDRLQIRITSGLPPHRFVVLYMQDQSIHRFDRRPIGGVIGDVITNTPVATKDECDRALDDEVIAKINKETECEMELFLNGKADLMIVLSACFAISKDQSAKEYTLFAHNCFFFSWTILMVTSRYCLPPDMLETEPLMERLQPHLPHLTSFIVDEIVELLVELVVITVSVFRDKASKVVFQGLELSGQLAAKLPTRILRFICKRMFSVRLHFGLRRQLQERVQDVIAARAVSVAQEGLGRHNVRLLLAQHLWLTDVYKIFRPAFRAEIVGVIWTATFDVLSAGFGDLGTRTLVDSLNNLGSRVFFRGRRKVQFFAVWNAGLHGGLRAAREKAREEEERIHHERESSLNRVFQQVPTDDPDAKIEALARYDEDIIPALNRRMFDLAWDAAGEGALREAQNVVNGTREMIGSRHREGVDRMWDAVWSIWNEVWEKTREDVRDRSIDTLKRVMRKILELGEDIVVEELSDARTHFLKGRILEKEQQMTNKTIQATMHDIMKKYTMNKQLKNVNGSMSRIWMEAQKLHGSSEPSTPTPDLEQISWS</sequence>
<proteinExistence type="predicted"/>
<dbReference type="Proteomes" id="UP000054988">
    <property type="component" value="Unassembled WGS sequence"/>
</dbReference>
<evidence type="ECO:0000313" key="3">
    <source>
        <dbReference type="Proteomes" id="UP000054988"/>
    </source>
</evidence>
<organism evidence="2 3">
    <name type="scientific">Moniliophthora roreri</name>
    <name type="common">Frosty pod rot fungus</name>
    <name type="synonym">Monilia roreri</name>
    <dbReference type="NCBI Taxonomy" id="221103"/>
    <lineage>
        <taxon>Eukaryota</taxon>
        <taxon>Fungi</taxon>
        <taxon>Dikarya</taxon>
        <taxon>Basidiomycota</taxon>
        <taxon>Agaricomycotina</taxon>
        <taxon>Agaricomycetes</taxon>
        <taxon>Agaricomycetidae</taxon>
        <taxon>Agaricales</taxon>
        <taxon>Marasmiineae</taxon>
        <taxon>Marasmiaceae</taxon>
        <taxon>Moniliophthora</taxon>
    </lineage>
</organism>
<protein>
    <submittedName>
        <fullName evidence="2">Uncharacterized protein</fullName>
    </submittedName>
</protein>
<name>A0A0W0F3C9_MONRR</name>
<evidence type="ECO:0000313" key="2">
    <source>
        <dbReference type="EMBL" id="KTB30809.1"/>
    </source>
</evidence>
<comment type="caution">
    <text evidence="2">The sequence shown here is derived from an EMBL/GenBank/DDBJ whole genome shotgun (WGS) entry which is preliminary data.</text>
</comment>
<accession>A0A0W0F3C9</accession>